<dbReference type="AlphaFoldDB" id="A0A149PRK5"/>
<dbReference type="PANTHER" id="PTHR11803">
    <property type="entry name" value="2-IMINOBUTANOATE/2-IMINOPROPANOATE DEAMINASE RIDA"/>
    <property type="match status" value="1"/>
</dbReference>
<dbReference type="RefSeq" id="WP_062129193.1">
    <property type="nucleotide sequence ID" value="NZ_LRBG01000012.1"/>
</dbReference>
<evidence type="ECO:0008006" key="4">
    <source>
        <dbReference type="Google" id="ProtNLM"/>
    </source>
</evidence>
<name>A0A149PRK5_9BURK</name>
<dbReference type="GO" id="GO:0005829">
    <property type="term" value="C:cytosol"/>
    <property type="evidence" value="ECO:0007669"/>
    <property type="project" value="TreeGrafter"/>
</dbReference>
<comment type="similarity">
    <text evidence="1">Belongs to the RutC family.</text>
</comment>
<dbReference type="STRING" id="1399968.CI15_15410"/>
<sequence>MTHQRSYIKRDNAQARAYSPAVITQGGRIVWLAGQTVVADREGRSLAGNFEGQVREIFALIGGTLEQAGGTLASLVTMTVSITDARFGDTFTQLRKEIFGDNFPASALITVAGLARPEMLVEVQGIAVVD</sequence>
<keyword evidence="3" id="KW-1185">Reference proteome</keyword>
<dbReference type="PANTHER" id="PTHR11803:SF58">
    <property type="entry name" value="PROTEIN HMF1-RELATED"/>
    <property type="match status" value="1"/>
</dbReference>
<dbReference type="Pfam" id="PF01042">
    <property type="entry name" value="Ribonuc_L-PSP"/>
    <property type="match status" value="1"/>
</dbReference>
<protein>
    <recommendedName>
        <fullName evidence="4">Enamine deaminase RidA</fullName>
    </recommendedName>
</protein>
<gene>
    <name evidence="2" type="ORF">CI15_15410</name>
</gene>
<dbReference type="Proteomes" id="UP000075613">
    <property type="component" value="Unassembled WGS sequence"/>
</dbReference>
<dbReference type="SUPFAM" id="SSF55298">
    <property type="entry name" value="YjgF-like"/>
    <property type="match status" value="1"/>
</dbReference>
<comment type="caution">
    <text evidence="2">The sequence shown here is derived from an EMBL/GenBank/DDBJ whole genome shotgun (WGS) entry which is preliminary data.</text>
</comment>
<evidence type="ECO:0000313" key="2">
    <source>
        <dbReference type="EMBL" id="KXU87526.1"/>
    </source>
</evidence>
<dbReference type="InterPro" id="IPR006175">
    <property type="entry name" value="YjgF/YER057c/UK114"/>
</dbReference>
<proteinExistence type="inferred from homology"/>
<dbReference type="Gene3D" id="3.30.1330.40">
    <property type="entry name" value="RutC-like"/>
    <property type="match status" value="1"/>
</dbReference>
<evidence type="ECO:0000256" key="1">
    <source>
        <dbReference type="ARBA" id="ARBA00010552"/>
    </source>
</evidence>
<dbReference type="OrthoDB" id="8902895at2"/>
<dbReference type="InterPro" id="IPR035959">
    <property type="entry name" value="RutC-like_sf"/>
</dbReference>
<accession>A0A149PRK5</accession>
<dbReference type="GO" id="GO:0019239">
    <property type="term" value="F:deaminase activity"/>
    <property type="evidence" value="ECO:0007669"/>
    <property type="project" value="TreeGrafter"/>
</dbReference>
<organism evidence="2 3">
    <name type="scientific">Paraburkholderia monticola</name>
    <dbReference type="NCBI Taxonomy" id="1399968"/>
    <lineage>
        <taxon>Bacteria</taxon>
        <taxon>Pseudomonadati</taxon>
        <taxon>Pseudomonadota</taxon>
        <taxon>Betaproteobacteria</taxon>
        <taxon>Burkholderiales</taxon>
        <taxon>Burkholderiaceae</taxon>
        <taxon>Paraburkholderia</taxon>
    </lineage>
</organism>
<reference evidence="2 3" key="1">
    <citation type="journal article" date="2015" name="Int. J. Syst. Evol. Microbiol.">
        <title>Burkholderia monticola sp. nov., isolated from mountain soil.</title>
        <authorList>
            <person name="Baek I."/>
            <person name="Seo B."/>
            <person name="Lee I."/>
            <person name="Yi H."/>
            <person name="Chun J."/>
        </authorList>
    </citation>
    <scope>NUCLEOTIDE SEQUENCE [LARGE SCALE GENOMIC DNA]</scope>
    <source>
        <strain evidence="2 3">JC2948</strain>
    </source>
</reference>
<evidence type="ECO:0000313" key="3">
    <source>
        <dbReference type="Proteomes" id="UP000075613"/>
    </source>
</evidence>
<dbReference type="EMBL" id="LRBG01000012">
    <property type="protein sequence ID" value="KXU87526.1"/>
    <property type="molecule type" value="Genomic_DNA"/>
</dbReference>